<keyword evidence="3" id="KW-1185">Reference proteome</keyword>
<keyword evidence="1" id="KW-1133">Transmembrane helix</keyword>
<dbReference type="EMBL" id="JABBWG010000001">
    <property type="protein sequence ID" value="KAG1827028.1"/>
    <property type="molecule type" value="Genomic_DNA"/>
</dbReference>
<keyword evidence="1" id="KW-0812">Transmembrane</keyword>
<dbReference type="Proteomes" id="UP000807769">
    <property type="component" value="Unassembled WGS sequence"/>
</dbReference>
<keyword evidence="1" id="KW-0472">Membrane</keyword>
<reference evidence="2" key="1">
    <citation type="journal article" date="2020" name="New Phytol.">
        <title>Comparative genomics reveals dynamic genome evolution in host specialist ectomycorrhizal fungi.</title>
        <authorList>
            <person name="Lofgren L.A."/>
            <person name="Nguyen N.H."/>
            <person name="Vilgalys R."/>
            <person name="Ruytinx J."/>
            <person name="Liao H.L."/>
            <person name="Branco S."/>
            <person name="Kuo A."/>
            <person name="LaButti K."/>
            <person name="Lipzen A."/>
            <person name="Andreopoulos W."/>
            <person name="Pangilinan J."/>
            <person name="Riley R."/>
            <person name="Hundley H."/>
            <person name="Na H."/>
            <person name="Barry K."/>
            <person name="Grigoriev I.V."/>
            <person name="Stajich J.E."/>
            <person name="Kennedy P.G."/>
        </authorList>
    </citation>
    <scope>NUCLEOTIDE SEQUENCE</scope>
    <source>
        <strain evidence="2">MN1</strain>
    </source>
</reference>
<dbReference type="RefSeq" id="XP_041199875.1">
    <property type="nucleotide sequence ID" value="XM_041332203.1"/>
</dbReference>
<evidence type="ECO:0000313" key="3">
    <source>
        <dbReference type="Proteomes" id="UP000807769"/>
    </source>
</evidence>
<evidence type="ECO:0000313" key="2">
    <source>
        <dbReference type="EMBL" id="KAG1827028.1"/>
    </source>
</evidence>
<protein>
    <submittedName>
        <fullName evidence="2">Uncharacterized protein</fullName>
    </submittedName>
</protein>
<evidence type="ECO:0000256" key="1">
    <source>
        <dbReference type="SAM" id="Phobius"/>
    </source>
</evidence>
<gene>
    <name evidence="2" type="ORF">BJ212DRAFT_1294410</name>
</gene>
<organism evidence="2 3">
    <name type="scientific">Suillus subaureus</name>
    <dbReference type="NCBI Taxonomy" id="48587"/>
    <lineage>
        <taxon>Eukaryota</taxon>
        <taxon>Fungi</taxon>
        <taxon>Dikarya</taxon>
        <taxon>Basidiomycota</taxon>
        <taxon>Agaricomycotina</taxon>
        <taxon>Agaricomycetes</taxon>
        <taxon>Agaricomycetidae</taxon>
        <taxon>Boletales</taxon>
        <taxon>Suillineae</taxon>
        <taxon>Suillaceae</taxon>
        <taxon>Suillus</taxon>
    </lineage>
</organism>
<dbReference type="OrthoDB" id="2687078at2759"/>
<name>A0A9P7ENR1_9AGAM</name>
<feature type="transmembrane region" description="Helical" evidence="1">
    <location>
        <begin position="136"/>
        <end position="158"/>
    </location>
</feature>
<accession>A0A9P7ENR1</accession>
<dbReference type="GeneID" id="64626220"/>
<proteinExistence type="predicted"/>
<sequence length="159" mass="17273">MPHLEQFNQCCVIKNIQPSPCFAAAHVHVKGPQYLPGPVVATGAHMQCSAQLAHTFTKELKATAAHNAPPAGIHRGAEMGKGLGKKISPQLITQHTQVHQHRHAEVFTPGKDTSGWLQGMLPSPDVVKLSSVLMSILKLIGILIFLCSLYFVGILLFWL</sequence>
<dbReference type="AlphaFoldDB" id="A0A9P7ENR1"/>
<comment type="caution">
    <text evidence="2">The sequence shown here is derived from an EMBL/GenBank/DDBJ whole genome shotgun (WGS) entry which is preliminary data.</text>
</comment>